<keyword evidence="2" id="KW-1185">Reference proteome</keyword>
<sequence length="104" mass="11503">MDPFDYLLDVENNRLLSSLLDFENTPPLKSGSQESKHCSVTDDDSEPTFYQGQNLVDTTLLDTSALKESILKQAHERTGRAREPVKQTTSATKGDLQDTGEVTA</sequence>
<evidence type="ECO:0000313" key="6">
    <source>
        <dbReference type="RefSeq" id="XP_014681425.1"/>
    </source>
</evidence>
<feature type="region of interest" description="Disordered" evidence="1">
    <location>
        <begin position="26"/>
        <end position="46"/>
    </location>
</feature>
<reference evidence="3 4" key="1">
    <citation type="submission" date="2025-05" db="UniProtKB">
        <authorList>
            <consortium name="RefSeq"/>
        </authorList>
    </citation>
    <scope>IDENTIFICATION</scope>
</reference>
<accession>A0ABM1FAF0</accession>
<protein>
    <submittedName>
        <fullName evidence="3 4">Uncharacterized protein LOC106821227</fullName>
    </submittedName>
</protein>
<evidence type="ECO:0000313" key="5">
    <source>
        <dbReference type="RefSeq" id="XP_014681424.1"/>
    </source>
</evidence>
<dbReference type="Proteomes" id="UP000695022">
    <property type="component" value="Unplaced"/>
</dbReference>
<evidence type="ECO:0000313" key="2">
    <source>
        <dbReference type="Proteomes" id="UP000695022"/>
    </source>
</evidence>
<dbReference type="RefSeq" id="XP_014681423.1">
    <property type="nucleotide sequence ID" value="XM_014825937.1"/>
</dbReference>
<evidence type="ECO:0000256" key="1">
    <source>
        <dbReference type="SAM" id="MobiDB-lite"/>
    </source>
</evidence>
<evidence type="ECO:0000313" key="3">
    <source>
        <dbReference type="RefSeq" id="XP_014681421.1"/>
    </source>
</evidence>
<name>A0ABM1FAF0_PRICU</name>
<dbReference type="RefSeq" id="XP_014681421.1">
    <property type="nucleotide sequence ID" value="XM_014825935.1"/>
</dbReference>
<feature type="compositionally biased region" description="Basic and acidic residues" evidence="1">
    <location>
        <begin position="73"/>
        <end position="85"/>
    </location>
</feature>
<evidence type="ECO:0000313" key="4">
    <source>
        <dbReference type="RefSeq" id="XP_014681423.1"/>
    </source>
</evidence>
<feature type="region of interest" description="Disordered" evidence="1">
    <location>
        <begin position="73"/>
        <end position="104"/>
    </location>
</feature>
<gene>
    <name evidence="3 4 5 6" type="primary">LOC106821227</name>
</gene>
<dbReference type="RefSeq" id="XP_014681424.1">
    <property type="nucleotide sequence ID" value="XM_014825938.1"/>
</dbReference>
<proteinExistence type="predicted"/>
<dbReference type="GeneID" id="106821227"/>
<organism evidence="2 3">
    <name type="scientific">Priapulus caudatus</name>
    <name type="common">Priapulid worm</name>
    <dbReference type="NCBI Taxonomy" id="37621"/>
    <lineage>
        <taxon>Eukaryota</taxon>
        <taxon>Metazoa</taxon>
        <taxon>Ecdysozoa</taxon>
        <taxon>Scalidophora</taxon>
        <taxon>Priapulida</taxon>
        <taxon>Priapulimorpha</taxon>
        <taxon>Priapulimorphida</taxon>
        <taxon>Priapulidae</taxon>
        <taxon>Priapulus</taxon>
    </lineage>
</organism>
<dbReference type="RefSeq" id="XP_014681425.1">
    <property type="nucleotide sequence ID" value="XM_014825939.1"/>
</dbReference>